<dbReference type="InterPro" id="IPR006102">
    <property type="entry name" value="Ig-like_GH2"/>
</dbReference>
<dbReference type="InterPro" id="IPR004199">
    <property type="entry name" value="B-gal_small/dom_5"/>
</dbReference>
<protein>
    <recommendedName>
        <fullName evidence="5">beta-galactosidase</fullName>
        <ecNumber evidence="5">3.2.1.23</ecNumber>
    </recommendedName>
    <alternativeName>
        <fullName evidence="9">Lactase</fullName>
    </alternativeName>
</protein>
<dbReference type="InterPro" id="IPR036156">
    <property type="entry name" value="Beta-gal/glucu_dom_sf"/>
</dbReference>
<evidence type="ECO:0000256" key="8">
    <source>
        <dbReference type="ARBA" id="ARBA00023295"/>
    </source>
</evidence>
<evidence type="ECO:0000256" key="3">
    <source>
        <dbReference type="ARBA" id="ARBA00007401"/>
    </source>
</evidence>
<dbReference type="Gene3D" id="2.70.98.10">
    <property type="match status" value="1"/>
</dbReference>
<dbReference type="PROSITE" id="PS00608">
    <property type="entry name" value="GLYCOSYL_HYDROL_F2_2"/>
    <property type="match status" value="1"/>
</dbReference>
<comment type="caution">
    <text evidence="12">The sequence shown here is derived from an EMBL/GenBank/DDBJ whole genome shotgun (WGS) entry which is preliminary data.</text>
</comment>
<dbReference type="GO" id="GO:0005990">
    <property type="term" value="P:lactose catabolic process"/>
    <property type="evidence" value="ECO:0007669"/>
    <property type="project" value="TreeGrafter"/>
</dbReference>
<organism evidence="12 13">
    <name type="scientific">Pedobacter planticolens</name>
    <dbReference type="NCBI Taxonomy" id="2679964"/>
    <lineage>
        <taxon>Bacteria</taxon>
        <taxon>Pseudomonadati</taxon>
        <taxon>Bacteroidota</taxon>
        <taxon>Sphingobacteriia</taxon>
        <taxon>Sphingobacteriales</taxon>
        <taxon>Sphingobacteriaceae</taxon>
        <taxon>Pedobacter</taxon>
    </lineage>
</organism>
<dbReference type="Pfam" id="PF16353">
    <property type="entry name" value="LacZ_4"/>
    <property type="match status" value="1"/>
</dbReference>
<keyword evidence="10" id="KW-0732">Signal</keyword>
<dbReference type="InterPro" id="IPR006103">
    <property type="entry name" value="Glyco_hydro_2_cat"/>
</dbReference>
<dbReference type="SMART" id="SM01038">
    <property type="entry name" value="Bgal_small_N"/>
    <property type="match status" value="1"/>
</dbReference>
<dbReference type="GO" id="GO:0030246">
    <property type="term" value="F:carbohydrate binding"/>
    <property type="evidence" value="ECO:0007669"/>
    <property type="project" value="InterPro"/>
</dbReference>
<evidence type="ECO:0000313" key="13">
    <source>
        <dbReference type="Proteomes" id="UP000601055"/>
    </source>
</evidence>
<dbReference type="Proteomes" id="UP000601055">
    <property type="component" value="Unassembled WGS sequence"/>
</dbReference>
<feature type="domain" description="Beta galactosidase small chain/" evidence="11">
    <location>
        <begin position="762"/>
        <end position="1038"/>
    </location>
</feature>
<dbReference type="InterPro" id="IPR023232">
    <property type="entry name" value="Glyco_hydro_2_AS"/>
</dbReference>
<dbReference type="Gene3D" id="2.60.40.10">
    <property type="entry name" value="Immunoglobulins"/>
    <property type="match status" value="2"/>
</dbReference>
<dbReference type="SUPFAM" id="SSF51445">
    <property type="entry name" value="(Trans)glycosidases"/>
    <property type="match status" value="1"/>
</dbReference>
<evidence type="ECO:0000256" key="5">
    <source>
        <dbReference type="ARBA" id="ARBA00012756"/>
    </source>
</evidence>
<evidence type="ECO:0000256" key="4">
    <source>
        <dbReference type="ARBA" id="ARBA00011245"/>
    </source>
</evidence>
<dbReference type="InterPro" id="IPR017853">
    <property type="entry name" value="GH"/>
</dbReference>
<dbReference type="Pfam" id="PF00703">
    <property type="entry name" value="Glyco_hydro_2"/>
    <property type="match status" value="1"/>
</dbReference>
<comment type="subunit">
    <text evidence="4">Monomer.</text>
</comment>
<name>A0A923DYP2_9SPHI</name>
<dbReference type="PANTHER" id="PTHR46323">
    <property type="entry name" value="BETA-GALACTOSIDASE"/>
    <property type="match status" value="1"/>
</dbReference>
<dbReference type="Gene3D" id="2.60.120.260">
    <property type="entry name" value="Galactose-binding domain-like"/>
    <property type="match status" value="1"/>
</dbReference>
<keyword evidence="13" id="KW-1185">Reference proteome</keyword>
<sequence>MKFRILLPLSLIALLFSTRIVAQNNDWENPQLIDLGKEKAHVTFMLFDSEKDVIQDDYSKSSYYKSLNGTWKFNYVDKHADRVKDFYRTDLNDNGWANLTVPSNWELNGFGIPIYTNITYPHPKTPPFIGDNNPVGTYRRTFNVPENWESRETLLHFGSISGCAFIYVNGKKVGMTKASKLPSEFNITPFLKKGNNQLAVQVFRWHDGSYLEDQDFWRLSGIERDVYLYSMPKQTIWDFFLKGDLDQTYTNGVFSAAIDVRKFNKTALSGGSVLVSLIDKNGKTVFQKTQTFTAIADSLHTVNINGTLKNPLKWNAEQPNLYDCIITLKDNNGKSLAVTGAKIGFRKVEIKNAQLLINGVEASVHGVNRHEHDDVNGHTTTKELMLKDIRLMKEFNINAVRLSHYPNDPLWYKLCDQYGLYLVDEANIETHGMGAEWQSWFDKTKHPAYLPEWAAAHVDRTVRMVERDKNHASIIIWSLGNESGNGPVFHDNYKWIKQRDNTRPIQFEQAGEDWNTDIVCPMYPSIANMKKYAADTTKKRPYIMCEYAHAMGNSNGNFQEYFDIIRSSKHMQGGFIWDWVDQGIKTKDANGKTFWAYGGDLGGFYWQNDENGVADGMISSDRTPDPGAYEIKKGYQYILFADKDVAKGNITIENVYDFTNLDQYAFKWEILSNGKIFKEGTFDVSLAPHLKKEVKLNLPMIKALEGTEFYLNVYAYNKNATALLPAGFEVAKEQFKYAGDFFAKASENNGTLKVNTQGYKLTFDAGNVHGEFDIKAGRFTRYNQNEGGRLNSFPEPYFWRAPTDNDFGNEMPSRLGIWRAAHENRKLISVNVAKQADSGQFIRVKYELSNVTVPYTVDYLITANGAVKVTASIDMTGRDLPELPRFGMRTELPQQYDNLTYYGRGPHENYSDRNFGSLIGVYTDKVENQYYKGYIRPQESGNKTDVRWLSLTDEQGKGIKIEGLQPISFTAINHSTEDLDPGLTKKQQHPTDLPVRRNVFLNIDLKQRGVGGDDSWGAYPHRQYRLLDKKYSYSYIIKLVDKENVEVEAK</sequence>
<dbReference type="InterPro" id="IPR006101">
    <property type="entry name" value="Glyco_hydro_2"/>
</dbReference>
<dbReference type="GO" id="GO:0004565">
    <property type="term" value="F:beta-galactosidase activity"/>
    <property type="evidence" value="ECO:0007669"/>
    <property type="project" value="UniProtKB-EC"/>
</dbReference>
<reference evidence="12" key="1">
    <citation type="submission" date="2019-11" db="EMBL/GenBank/DDBJ databases">
        <title>Description of Pedobacter sp. LMG 31464T.</title>
        <authorList>
            <person name="Carlier A."/>
            <person name="Qi S."/>
            <person name="Vandamme P."/>
        </authorList>
    </citation>
    <scope>NUCLEOTIDE SEQUENCE</scope>
    <source>
        <strain evidence="12">LMG 31464</strain>
    </source>
</reference>
<keyword evidence="6" id="KW-0378">Hydrolase</keyword>
<dbReference type="SUPFAM" id="SSF49303">
    <property type="entry name" value="beta-Galactosidase/glucuronidase domain"/>
    <property type="match status" value="2"/>
</dbReference>
<evidence type="ECO:0000256" key="10">
    <source>
        <dbReference type="SAM" id="SignalP"/>
    </source>
</evidence>
<dbReference type="InterPro" id="IPR013783">
    <property type="entry name" value="Ig-like_fold"/>
</dbReference>
<feature type="signal peptide" evidence="10">
    <location>
        <begin position="1"/>
        <end position="22"/>
    </location>
</feature>
<dbReference type="SUPFAM" id="SSF49785">
    <property type="entry name" value="Galactose-binding domain-like"/>
    <property type="match status" value="1"/>
</dbReference>
<comment type="catalytic activity">
    <reaction evidence="1">
        <text>Hydrolysis of terminal non-reducing beta-D-galactose residues in beta-D-galactosides.</text>
        <dbReference type="EC" id="3.2.1.23"/>
    </reaction>
</comment>
<dbReference type="InterPro" id="IPR032312">
    <property type="entry name" value="LacZ_4"/>
</dbReference>
<keyword evidence="8" id="KW-0326">Glycosidase</keyword>
<evidence type="ECO:0000256" key="1">
    <source>
        <dbReference type="ARBA" id="ARBA00001412"/>
    </source>
</evidence>
<dbReference type="InterPro" id="IPR050347">
    <property type="entry name" value="Bact_Beta-galactosidase"/>
</dbReference>
<feature type="chain" id="PRO_5037778382" description="beta-galactosidase" evidence="10">
    <location>
        <begin position="23"/>
        <end position="1050"/>
    </location>
</feature>
<dbReference type="AlphaFoldDB" id="A0A923DYP2"/>
<dbReference type="PANTHER" id="PTHR46323:SF2">
    <property type="entry name" value="BETA-GALACTOSIDASE"/>
    <property type="match status" value="1"/>
</dbReference>
<dbReference type="GO" id="GO:0009341">
    <property type="term" value="C:beta-galactosidase complex"/>
    <property type="evidence" value="ECO:0007669"/>
    <property type="project" value="InterPro"/>
</dbReference>
<evidence type="ECO:0000256" key="7">
    <source>
        <dbReference type="ARBA" id="ARBA00022837"/>
    </source>
</evidence>
<dbReference type="InterPro" id="IPR014718">
    <property type="entry name" value="GH-type_carb-bd"/>
</dbReference>
<accession>A0A923DYP2</accession>
<comment type="similarity">
    <text evidence="3">Belongs to the glycosyl hydrolase 2 family.</text>
</comment>
<evidence type="ECO:0000256" key="2">
    <source>
        <dbReference type="ARBA" id="ARBA00001913"/>
    </source>
</evidence>
<evidence type="ECO:0000259" key="11">
    <source>
        <dbReference type="SMART" id="SM01038"/>
    </source>
</evidence>
<gene>
    <name evidence="12" type="ORF">GM921_05310</name>
</gene>
<evidence type="ECO:0000313" key="12">
    <source>
        <dbReference type="EMBL" id="MBB2144888.1"/>
    </source>
</evidence>
<dbReference type="PRINTS" id="PR00132">
    <property type="entry name" value="GLHYDRLASE2"/>
</dbReference>
<dbReference type="SUPFAM" id="SSF74650">
    <property type="entry name" value="Galactose mutarotase-like"/>
    <property type="match status" value="1"/>
</dbReference>
<dbReference type="Gene3D" id="3.20.20.80">
    <property type="entry name" value="Glycosidases"/>
    <property type="match status" value="1"/>
</dbReference>
<keyword evidence="7" id="KW-0106">Calcium</keyword>
<dbReference type="Pfam" id="PF02837">
    <property type="entry name" value="Glyco_hydro_2_N"/>
    <property type="match status" value="1"/>
</dbReference>
<dbReference type="EC" id="3.2.1.23" evidence="5"/>
<comment type="cofactor">
    <cofactor evidence="2">
        <name>Ca(2+)</name>
        <dbReference type="ChEBI" id="CHEBI:29108"/>
    </cofactor>
</comment>
<dbReference type="EMBL" id="WNXD01000001">
    <property type="protein sequence ID" value="MBB2144888.1"/>
    <property type="molecule type" value="Genomic_DNA"/>
</dbReference>
<dbReference type="InterPro" id="IPR006104">
    <property type="entry name" value="Glyco_hydro_2_N"/>
</dbReference>
<dbReference type="Pfam" id="PF02929">
    <property type="entry name" value="Bgal_small_N"/>
    <property type="match status" value="1"/>
</dbReference>
<dbReference type="RefSeq" id="WP_182921559.1">
    <property type="nucleotide sequence ID" value="NZ_WNXD01000001.1"/>
</dbReference>
<dbReference type="Pfam" id="PF02836">
    <property type="entry name" value="Glyco_hydro_2_C"/>
    <property type="match status" value="1"/>
</dbReference>
<evidence type="ECO:0000256" key="9">
    <source>
        <dbReference type="ARBA" id="ARBA00032230"/>
    </source>
</evidence>
<dbReference type="InterPro" id="IPR008979">
    <property type="entry name" value="Galactose-bd-like_sf"/>
</dbReference>
<dbReference type="InterPro" id="IPR011013">
    <property type="entry name" value="Gal_mutarotase_sf_dom"/>
</dbReference>
<proteinExistence type="inferred from homology"/>
<evidence type="ECO:0000256" key="6">
    <source>
        <dbReference type="ARBA" id="ARBA00022801"/>
    </source>
</evidence>